<feature type="compositionally biased region" description="Polar residues" evidence="1">
    <location>
        <begin position="332"/>
        <end position="341"/>
    </location>
</feature>
<feature type="compositionally biased region" description="Polar residues" evidence="1">
    <location>
        <begin position="402"/>
        <end position="428"/>
    </location>
</feature>
<proteinExistence type="predicted"/>
<feature type="compositionally biased region" description="Polar residues" evidence="1">
    <location>
        <begin position="746"/>
        <end position="759"/>
    </location>
</feature>
<feature type="region of interest" description="Disordered" evidence="1">
    <location>
        <begin position="532"/>
        <end position="551"/>
    </location>
</feature>
<accession>A0A9P6GAV8</accession>
<feature type="compositionally biased region" description="Pro residues" evidence="1">
    <location>
        <begin position="823"/>
        <end position="841"/>
    </location>
</feature>
<evidence type="ECO:0000313" key="3">
    <source>
        <dbReference type="Proteomes" id="UP000756921"/>
    </source>
</evidence>
<keyword evidence="3" id="KW-1185">Reference proteome</keyword>
<protein>
    <submittedName>
        <fullName evidence="2">Peptidase family M20 M25 M40 protein</fullName>
    </submittedName>
</protein>
<feature type="compositionally biased region" description="Polar residues" evidence="1">
    <location>
        <begin position="703"/>
        <end position="717"/>
    </location>
</feature>
<dbReference type="EMBL" id="WJXW01000013">
    <property type="protein sequence ID" value="KAF9731015.1"/>
    <property type="molecule type" value="Genomic_DNA"/>
</dbReference>
<dbReference type="AlphaFoldDB" id="A0A9P6GAV8"/>
<feature type="compositionally biased region" description="Basic and acidic residues" evidence="1">
    <location>
        <begin position="429"/>
        <end position="441"/>
    </location>
</feature>
<name>A0A9P6GAV8_9PLEO</name>
<evidence type="ECO:0000313" key="2">
    <source>
        <dbReference type="EMBL" id="KAF9731015.1"/>
    </source>
</evidence>
<feature type="compositionally biased region" description="Low complexity" evidence="1">
    <location>
        <begin position="373"/>
        <end position="384"/>
    </location>
</feature>
<reference evidence="2" key="1">
    <citation type="journal article" date="2020" name="Mol. Plant Microbe Interact.">
        <title>Genome Sequence of the Biocontrol Agent Coniothyrium minitans strain Conio (IMI 134523).</title>
        <authorList>
            <person name="Patel D."/>
            <person name="Shittu T.A."/>
            <person name="Baroncelli R."/>
            <person name="Muthumeenakshi S."/>
            <person name="Osborne T.H."/>
            <person name="Janganan T.K."/>
            <person name="Sreenivasaprasad S."/>
        </authorList>
    </citation>
    <scope>NUCLEOTIDE SEQUENCE</scope>
    <source>
        <strain evidence="2">Conio</strain>
    </source>
</reference>
<gene>
    <name evidence="2" type="ORF">PMIN01_10973</name>
</gene>
<feature type="region of interest" description="Disordered" evidence="1">
    <location>
        <begin position="326"/>
        <end position="511"/>
    </location>
</feature>
<feature type="region of interest" description="Disordered" evidence="1">
    <location>
        <begin position="74"/>
        <end position="131"/>
    </location>
</feature>
<evidence type="ECO:0000256" key="1">
    <source>
        <dbReference type="SAM" id="MobiDB-lite"/>
    </source>
</evidence>
<feature type="compositionally biased region" description="Pro residues" evidence="1">
    <location>
        <begin position="80"/>
        <end position="89"/>
    </location>
</feature>
<feature type="region of interest" description="Disordered" evidence="1">
    <location>
        <begin position="786"/>
        <end position="851"/>
    </location>
</feature>
<sequence>MGPNDNFTTSRWRRNRSSANLLEQNLQPTLSAANMNSLRPSPALERKSSSRMSLFHLFSKPKVEKARGHIEVGLAVPMQPQEPPRPASPPKSALRSNSPPQAHQVHRMRSSQFLRPRSMRPPSIAQHPADDWEPPPLFQAYPQSIKYATVQACVYSPDVLMRTQSQRRQAELMRERMDSHRDLSTTLETPSEHRRLEKNHKRLDSILQFTPQLTNKIYVLNTSGHILQYAGEGPFDRLPERLLRLGKDSAAFASDLIPGKHWVLQILHTANEDGTAGEGPKHSLLHRLRIGAPARRDAPSFLLVMESAEEMESWMTTVRKEIENLGGKKASCESSRNSASIDETPEKTSIDRPYQRSPVKRGSSRLSTITPVDSPQQSQYSDSPRIVATDWESDGKEKTASIVDSASIRSPRPSLQRQSVEAPSTATSRDSHEQDQLDQLRQKSPYSYMSTAASVSGVNNHNTSRDSSPAPPSPIKEVSKPADTEPHRSETSLRSFHMHPGNNSTRRRSMQPLPVTNEDISASVQIARTPKRHSIYGPTSPTTREPRRKLEVGTPLSDPIILKSSLTAWSPATNVQPRAPAESQNALPARYMLRSSSAPPGNMLAAMSPPPLQPLPTPPTQRLQSTAIGNMSNTAAALPYPGERRISATPKPYLRPLPVRPQSQHSDASVVVPRRSSLASGNKPARLPLGVIVNRSVTEPARPSSTTSIQRQSSPSRPYQPAHQPAGQSLRRPTSVQIRSDPAPFLSSSRPNRVVSSAPSFVPGNRSISSTPSFVLGNRASDVPATPAAPLTKSPSIPVLRGHGQQLAPPKNLASRKSMPAMGLPPPAPPPNMPLPPPPPTTVGGARAVAV</sequence>
<feature type="region of interest" description="Disordered" evidence="1">
    <location>
        <begin position="640"/>
        <end position="768"/>
    </location>
</feature>
<feature type="compositionally biased region" description="Basic and acidic residues" evidence="1">
    <location>
        <begin position="344"/>
        <end position="354"/>
    </location>
</feature>
<feature type="compositionally biased region" description="Polar residues" evidence="1">
    <location>
        <begin position="442"/>
        <end position="467"/>
    </location>
</feature>
<organism evidence="2 3">
    <name type="scientific">Paraphaeosphaeria minitans</name>
    <dbReference type="NCBI Taxonomy" id="565426"/>
    <lineage>
        <taxon>Eukaryota</taxon>
        <taxon>Fungi</taxon>
        <taxon>Dikarya</taxon>
        <taxon>Ascomycota</taxon>
        <taxon>Pezizomycotina</taxon>
        <taxon>Dothideomycetes</taxon>
        <taxon>Pleosporomycetidae</taxon>
        <taxon>Pleosporales</taxon>
        <taxon>Massarineae</taxon>
        <taxon>Didymosphaeriaceae</taxon>
        <taxon>Paraphaeosphaeria</taxon>
    </lineage>
</organism>
<comment type="caution">
    <text evidence="2">The sequence shown here is derived from an EMBL/GenBank/DDBJ whole genome shotgun (WGS) entry which is preliminary data.</text>
</comment>
<dbReference type="Proteomes" id="UP000756921">
    <property type="component" value="Unassembled WGS sequence"/>
</dbReference>
<feature type="compositionally biased region" description="Basic and acidic residues" evidence="1">
    <location>
        <begin position="477"/>
        <end position="491"/>
    </location>
</feature>
<dbReference type="OrthoDB" id="1749473at2759"/>